<comment type="caution">
    <text evidence="3">The sequence shown here is derived from an EMBL/GenBank/DDBJ whole genome shotgun (WGS) entry which is preliminary data.</text>
</comment>
<feature type="transmembrane region" description="Helical" evidence="1">
    <location>
        <begin position="729"/>
        <end position="750"/>
    </location>
</feature>
<keyword evidence="1" id="KW-0472">Membrane</keyword>
<dbReference type="Gene3D" id="2.60.40.10">
    <property type="entry name" value="Immunoglobulins"/>
    <property type="match status" value="4"/>
</dbReference>
<dbReference type="InterPro" id="IPR022409">
    <property type="entry name" value="PKD/Chitinase_dom"/>
</dbReference>
<dbReference type="Proteomes" id="UP000183815">
    <property type="component" value="Unassembled WGS sequence"/>
</dbReference>
<dbReference type="PANTHER" id="PTHR19879">
    <property type="entry name" value="TRANSCRIPTION INITIATION FACTOR TFIID"/>
    <property type="match status" value="1"/>
</dbReference>
<dbReference type="InterPro" id="IPR000601">
    <property type="entry name" value="PKD_dom"/>
</dbReference>
<dbReference type="Pfam" id="PF18911">
    <property type="entry name" value="PKD_4"/>
    <property type="match status" value="1"/>
</dbReference>
<sequence length="755" mass="82540">MNSFKLSVLLVLFLGVCGVCAEETNAEVDILWNHTISGNAHSTDISDDGMYIVASDSEGSINLFHKDNSTPLWNYTADNGVNSVAISADGQYIAAGDYDGIVYLFHRDSNEPLWTYIIESSSAYNGVEAVDISADGEYITVGSWDNKVHLFDQAGNHLWSYDTLTDGTEFIFSWVLSVSISDDGEYITAGSMNSFVYLFDKDNNGIPTWKYNTSGSIISVDISADGEYIAAGSADDSLYLFDQTGNNLWSYAATDFVISVDISDDSEYIAAGSQDNTLYFFHRDSNQTLWTYTAPETIQSVSISENGDYILAGSIDDFVYLFEKESGEPFWFYDTENNVFSVSISADSSYIVAGNLDSNVFLFVHNDYPSAIIDSITPSPATYGDTISFSGSGSDTDGSIIGYEWNSSVDGFLSDQEDFSAILTVATHNISFRVQDDKGAWSNWSTMELIVNPNEIPTSSIDSISPSPARFDDVISFTGTGTDDDGSITEYEWKSSLDGSLSDHEDFDMSLSGGTHTISFRVMDNDGVWSEWDTTELVVTQNEAPVAVIDMISPSPSETGTFIYFSGTGSDDDGIISYRWISTIDGELSTDEDFSTDSLSSGNHNIIFRVQDTNGIWSDDAQEQLQIFALPVAIAGDNATVEVGESLQFFGQGEDEDGSIDNYEWDFNGDGIYDWSSNTASSATYIYDSEGIFTAILRVTDNDGYTATDTLTVTVDRAPVIEEESDSNLMIYLLVTGLVVAVGLAVVFTISRRKD</sequence>
<dbReference type="InterPro" id="IPR015943">
    <property type="entry name" value="WD40/YVTN_repeat-like_dom_sf"/>
</dbReference>
<protein>
    <recommendedName>
        <fullName evidence="2">PKD domain-containing protein</fullName>
    </recommendedName>
</protein>
<dbReference type="InterPro" id="IPR013783">
    <property type="entry name" value="Ig-like_fold"/>
</dbReference>
<proteinExistence type="predicted"/>
<accession>A0A1J5TX03</accession>
<reference evidence="3 4" key="1">
    <citation type="submission" date="2016-08" db="EMBL/GenBank/DDBJ databases">
        <title>New Insights into Marine Group III Euryarchaeota, from dark to light.</title>
        <authorList>
            <person name="Haro-Moreno J.M."/>
            <person name="Rodriguez-Valera F."/>
            <person name="Lopez-Garcia P."/>
            <person name="Moreira D."/>
            <person name="Martin-Cuadrado A.B."/>
        </authorList>
    </citation>
    <scope>NUCLEOTIDE SEQUENCE [LARGE SCALE GENOMIC DNA]</scope>
    <source>
        <strain evidence="3">CG-Bathy1</strain>
    </source>
</reference>
<dbReference type="InterPro" id="IPR035986">
    <property type="entry name" value="PKD_dom_sf"/>
</dbReference>
<dbReference type="InterPro" id="IPR002372">
    <property type="entry name" value="PQQ_rpt_dom"/>
</dbReference>
<dbReference type="InterPro" id="IPR001680">
    <property type="entry name" value="WD40_rpt"/>
</dbReference>
<name>A0A1J5TX03_9ARCH</name>
<dbReference type="SUPFAM" id="SSF49299">
    <property type="entry name" value="PKD domain"/>
    <property type="match status" value="2"/>
</dbReference>
<organism evidence="3 4">
    <name type="scientific">Marine Group III euryarchaeote CG-Bathy1</name>
    <dbReference type="NCBI Taxonomy" id="1889001"/>
    <lineage>
        <taxon>Archaea</taxon>
        <taxon>Methanobacteriati</taxon>
        <taxon>Thermoplasmatota</taxon>
        <taxon>Thermoplasmata</taxon>
        <taxon>Candidatus Thermoprofundales</taxon>
    </lineage>
</organism>
<feature type="domain" description="PKD" evidence="2">
    <location>
        <begin position="630"/>
        <end position="715"/>
    </location>
</feature>
<dbReference type="EMBL" id="MIYU01000012">
    <property type="protein sequence ID" value="OIR16558.1"/>
    <property type="molecule type" value="Genomic_DNA"/>
</dbReference>
<evidence type="ECO:0000313" key="4">
    <source>
        <dbReference type="Proteomes" id="UP000183815"/>
    </source>
</evidence>
<gene>
    <name evidence="3" type="ORF">BEU04_01045</name>
</gene>
<dbReference type="CDD" id="cd00146">
    <property type="entry name" value="PKD"/>
    <property type="match status" value="1"/>
</dbReference>
<evidence type="ECO:0000256" key="1">
    <source>
        <dbReference type="SAM" id="Phobius"/>
    </source>
</evidence>
<dbReference type="PROSITE" id="PS50093">
    <property type="entry name" value="PKD"/>
    <property type="match status" value="1"/>
</dbReference>
<dbReference type="Gene3D" id="2.130.10.10">
    <property type="entry name" value="YVTN repeat-like/Quinoprotein amine dehydrogenase"/>
    <property type="match status" value="3"/>
</dbReference>
<evidence type="ECO:0000259" key="2">
    <source>
        <dbReference type="PROSITE" id="PS50093"/>
    </source>
</evidence>
<keyword evidence="1" id="KW-0812">Transmembrane</keyword>
<dbReference type="InterPro" id="IPR018391">
    <property type="entry name" value="PQQ_b-propeller_rpt"/>
</dbReference>
<evidence type="ECO:0000313" key="3">
    <source>
        <dbReference type="EMBL" id="OIR16558.1"/>
    </source>
</evidence>
<dbReference type="Pfam" id="PF13360">
    <property type="entry name" value="PQQ_2"/>
    <property type="match status" value="1"/>
</dbReference>
<dbReference type="SMART" id="SM00564">
    <property type="entry name" value="PQQ"/>
    <property type="match status" value="6"/>
</dbReference>
<dbReference type="AlphaFoldDB" id="A0A1J5TX03"/>
<dbReference type="InterPro" id="IPR036322">
    <property type="entry name" value="WD40_repeat_dom_sf"/>
</dbReference>
<keyword evidence="1" id="KW-1133">Transmembrane helix</keyword>
<dbReference type="PANTHER" id="PTHR19879:SF9">
    <property type="entry name" value="TRANSCRIPTION INITIATION FACTOR TFIID SUBUNIT 5"/>
    <property type="match status" value="1"/>
</dbReference>
<dbReference type="SMART" id="SM00089">
    <property type="entry name" value="PKD"/>
    <property type="match status" value="4"/>
</dbReference>
<dbReference type="Pfam" id="PF00400">
    <property type="entry name" value="WD40"/>
    <property type="match status" value="2"/>
</dbReference>
<dbReference type="SUPFAM" id="SSF50978">
    <property type="entry name" value="WD40 repeat-like"/>
    <property type="match status" value="2"/>
</dbReference>
<dbReference type="SMART" id="SM00320">
    <property type="entry name" value="WD40"/>
    <property type="match status" value="8"/>
</dbReference>